<accession>Q5Z4X9</accession>
<sequence length="202" mass="21936">MNSVTIIYQKYFCAIAGNYISSNVVKKYQQSYGTGKQGGWGGGAPVVERLGGGDSGGQWCSRASRILGGWWPAEGEKGMAGTARGKAYLRRQGEVVVVAYFEGGKEGEVGKWVCLVEAKLVARGLCQWGTGEGDRPVAAMAGYGEEREGARRTRWCGGKRGDLASIYRRRRSVLQGGSQRRKMRRIRRRWSGEEGDGAGCGL</sequence>
<evidence type="ECO:0000313" key="1">
    <source>
        <dbReference type="EMBL" id="BAD62215.1"/>
    </source>
</evidence>
<dbReference type="AlphaFoldDB" id="Q5Z4X9"/>
<organism evidence="1 2">
    <name type="scientific">Oryza sativa subsp. japonica</name>
    <name type="common">Rice</name>
    <dbReference type="NCBI Taxonomy" id="39947"/>
    <lineage>
        <taxon>Eukaryota</taxon>
        <taxon>Viridiplantae</taxon>
        <taxon>Streptophyta</taxon>
        <taxon>Embryophyta</taxon>
        <taxon>Tracheophyta</taxon>
        <taxon>Spermatophyta</taxon>
        <taxon>Magnoliopsida</taxon>
        <taxon>Liliopsida</taxon>
        <taxon>Poales</taxon>
        <taxon>Poaceae</taxon>
        <taxon>BOP clade</taxon>
        <taxon>Oryzoideae</taxon>
        <taxon>Oryzeae</taxon>
        <taxon>Oryzinae</taxon>
        <taxon>Oryza</taxon>
        <taxon>Oryza sativa</taxon>
    </lineage>
</organism>
<dbReference type="Proteomes" id="UP000000763">
    <property type="component" value="Chromosome 6"/>
</dbReference>
<gene>
    <name evidence="1" type="primary">B1061F01.10</name>
</gene>
<dbReference type="EMBL" id="AP005921">
    <property type="protein sequence ID" value="BAD62215.1"/>
    <property type="molecule type" value="Genomic_DNA"/>
</dbReference>
<protein>
    <submittedName>
        <fullName evidence="1">Uncharacterized protein</fullName>
    </submittedName>
</protein>
<name>Q5Z4X9_ORYSJ</name>
<reference evidence="2" key="1">
    <citation type="journal article" date="2005" name="Nature">
        <title>The map-based sequence of the rice genome.</title>
        <authorList>
            <consortium name="International rice genome sequencing project (IRGSP)"/>
            <person name="Matsumoto T."/>
            <person name="Wu J."/>
            <person name="Kanamori H."/>
            <person name="Katayose Y."/>
            <person name="Fujisawa M."/>
            <person name="Namiki N."/>
            <person name="Mizuno H."/>
            <person name="Yamamoto K."/>
            <person name="Antonio B.A."/>
            <person name="Baba T."/>
            <person name="Sakata K."/>
            <person name="Nagamura Y."/>
            <person name="Aoki H."/>
            <person name="Arikawa K."/>
            <person name="Arita K."/>
            <person name="Bito T."/>
            <person name="Chiden Y."/>
            <person name="Fujitsuka N."/>
            <person name="Fukunaka R."/>
            <person name="Hamada M."/>
            <person name="Harada C."/>
            <person name="Hayashi A."/>
            <person name="Hijishita S."/>
            <person name="Honda M."/>
            <person name="Hosokawa S."/>
            <person name="Ichikawa Y."/>
            <person name="Idonuma A."/>
            <person name="Iijima M."/>
            <person name="Ikeda M."/>
            <person name="Ikeno M."/>
            <person name="Ito K."/>
            <person name="Ito S."/>
            <person name="Ito T."/>
            <person name="Ito Y."/>
            <person name="Ito Y."/>
            <person name="Iwabuchi A."/>
            <person name="Kamiya K."/>
            <person name="Karasawa W."/>
            <person name="Kurita K."/>
            <person name="Katagiri S."/>
            <person name="Kikuta A."/>
            <person name="Kobayashi H."/>
            <person name="Kobayashi N."/>
            <person name="Machita K."/>
            <person name="Maehara T."/>
            <person name="Masukawa M."/>
            <person name="Mizubayashi T."/>
            <person name="Mukai Y."/>
            <person name="Nagasaki H."/>
            <person name="Nagata Y."/>
            <person name="Naito S."/>
            <person name="Nakashima M."/>
            <person name="Nakama Y."/>
            <person name="Nakamichi Y."/>
            <person name="Nakamura M."/>
            <person name="Meguro A."/>
            <person name="Negishi M."/>
            <person name="Ohta I."/>
            <person name="Ohta T."/>
            <person name="Okamoto M."/>
            <person name="Ono N."/>
            <person name="Saji S."/>
            <person name="Sakaguchi M."/>
            <person name="Sakai K."/>
            <person name="Shibata M."/>
            <person name="Shimokawa T."/>
            <person name="Song J."/>
            <person name="Takazaki Y."/>
            <person name="Terasawa K."/>
            <person name="Tsugane M."/>
            <person name="Tsuji K."/>
            <person name="Ueda S."/>
            <person name="Waki K."/>
            <person name="Yamagata H."/>
            <person name="Yamamoto M."/>
            <person name="Yamamoto S."/>
            <person name="Yamane H."/>
            <person name="Yoshiki S."/>
            <person name="Yoshihara R."/>
            <person name="Yukawa K."/>
            <person name="Zhong H."/>
            <person name="Yano M."/>
            <person name="Yuan Q."/>
            <person name="Ouyang S."/>
            <person name="Liu J."/>
            <person name="Jones K.M."/>
            <person name="Gansberger K."/>
            <person name="Moffat K."/>
            <person name="Hill J."/>
            <person name="Bera J."/>
            <person name="Fadrosh D."/>
            <person name="Jin S."/>
            <person name="Johri S."/>
            <person name="Kim M."/>
            <person name="Overton L."/>
            <person name="Reardon M."/>
            <person name="Tsitrin T."/>
            <person name="Vuong H."/>
            <person name="Weaver B."/>
            <person name="Ciecko A."/>
            <person name="Tallon L."/>
            <person name="Jackson J."/>
            <person name="Pai G."/>
            <person name="Aken S.V."/>
            <person name="Utterback T."/>
            <person name="Reidmuller S."/>
            <person name="Feldblyum T."/>
            <person name="Hsiao J."/>
            <person name="Zismann V."/>
            <person name="Iobst S."/>
            <person name="de Vazeille A.R."/>
            <person name="Buell C.R."/>
            <person name="Ying K."/>
            <person name="Li Y."/>
            <person name="Lu T."/>
            <person name="Huang Y."/>
            <person name="Zhao Q."/>
            <person name="Feng Q."/>
            <person name="Zhang L."/>
            <person name="Zhu J."/>
            <person name="Weng Q."/>
            <person name="Mu J."/>
            <person name="Lu Y."/>
            <person name="Fan D."/>
            <person name="Liu Y."/>
            <person name="Guan J."/>
            <person name="Zhang Y."/>
            <person name="Yu S."/>
            <person name="Liu X."/>
            <person name="Zhang Y."/>
            <person name="Hong G."/>
            <person name="Han B."/>
            <person name="Choisne N."/>
            <person name="Demange N."/>
            <person name="Orjeda G."/>
            <person name="Samain S."/>
            <person name="Cattolico L."/>
            <person name="Pelletier E."/>
            <person name="Couloux A."/>
            <person name="Segurens B."/>
            <person name="Wincker P."/>
            <person name="D'Hont A."/>
            <person name="Scarpelli C."/>
            <person name="Weissenbach J."/>
            <person name="Salanoubat M."/>
            <person name="Quetier F."/>
            <person name="Yu Y."/>
            <person name="Kim H.R."/>
            <person name="Rambo T."/>
            <person name="Currie J."/>
            <person name="Collura K."/>
            <person name="Luo M."/>
            <person name="Yang T."/>
            <person name="Ammiraju J.S.S."/>
            <person name="Engler F."/>
            <person name="Soderlund C."/>
            <person name="Wing R.A."/>
            <person name="Palmer L.E."/>
            <person name="de la Bastide M."/>
            <person name="Spiegel L."/>
            <person name="Nascimento L."/>
            <person name="Zutavern T."/>
            <person name="O'Shaughnessy A."/>
            <person name="Dike S."/>
            <person name="Dedhia N."/>
            <person name="Preston R."/>
            <person name="Balija V."/>
            <person name="McCombie W.R."/>
            <person name="Chow T."/>
            <person name="Chen H."/>
            <person name="Chung M."/>
            <person name="Chen C."/>
            <person name="Shaw J."/>
            <person name="Wu H."/>
            <person name="Hsiao K."/>
            <person name="Chao Y."/>
            <person name="Chu M."/>
            <person name="Cheng C."/>
            <person name="Hour A."/>
            <person name="Lee P."/>
            <person name="Lin S."/>
            <person name="Lin Y."/>
            <person name="Liou J."/>
            <person name="Liu S."/>
            <person name="Hsing Y."/>
            <person name="Raghuvanshi S."/>
            <person name="Mohanty A."/>
            <person name="Bharti A.K."/>
            <person name="Gaur A."/>
            <person name="Gupta V."/>
            <person name="Kumar D."/>
            <person name="Ravi V."/>
            <person name="Vij S."/>
            <person name="Kapur A."/>
            <person name="Khurana P."/>
            <person name="Khurana P."/>
            <person name="Khurana J.P."/>
            <person name="Tyagi A.K."/>
            <person name="Gaikwad K."/>
            <person name="Singh A."/>
            <person name="Dalal V."/>
            <person name="Srivastava S."/>
            <person name="Dixit A."/>
            <person name="Pal A.K."/>
            <person name="Ghazi I.A."/>
            <person name="Yadav M."/>
            <person name="Pandit A."/>
            <person name="Bhargava A."/>
            <person name="Sureshbabu K."/>
            <person name="Batra K."/>
            <person name="Sharma T.R."/>
            <person name="Mohapatra T."/>
            <person name="Singh N.K."/>
            <person name="Messing J."/>
            <person name="Nelson A.B."/>
            <person name="Fuks G."/>
            <person name="Kavchok S."/>
            <person name="Keizer G."/>
            <person name="Linton E."/>
            <person name="Llaca V."/>
            <person name="Song R."/>
            <person name="Tanyolac B."/>
            <person name="Young S."/>
            <person name="Ho-Il K."/>
            <person name="Hahn J.H."/>
            <person name="Sangsakoo G."/>
            <person name="Vanavichit A."/>
            <person name="de Mattos Luiz.A.T."/>
            <person name="Zimmer P.D."/>
            <person name="Malone G."/>
            <person name="Dellagostin O."/>
            <person name="de Oliveira A.C."/>
            <person name="Bevan M."/>
            <person name="Bancroft I."/>
            <person name="Minx P."/>
            <person name="Cordum H."/>
            <person name="Wilson R."/>
            <person name="Cheng Z."/>
            <person name="Jin W."/>
            <person name="Jiang J."/>
            <person name="Leong S.A."/>
            <person name="Iwama H."/>
            <person name="Gojobori T."/>
            <person name="Itoh T."/>
            <person name="Niimura Y."/>
            <person name="Fujii Y."/>
            <person name="Habara T."/>
            <person name="Sakai H."/>
            <person name="Sato Y."/>
            <person name="Wilson G."/>
            <person name="Kumar K."/>
            <person name="McCouch S."/>
            <person name="Juretic N."/>
            <person name="Hoen D."/>
            <person name="Wright S."/>
            <person name="Bruskiewich R."/>
            <person name="Bureau T."/>
            <person name="Miyao A."/>
            <person name="Hirochika H."/>
            <person name="Nishikawa T."/>
            <person name="Kadowaki K."/>
            <person name="Sugiura M."/>
            <person name="Burr B."/>
            <person name="Sasaki T."/>
        </authorList>
    </citation>
    <scope>NUCLEOTIDE SEQUENCE [LARGE SCALE GENOMIC DNA]</scope>
    <source>
        <strain evidence="2">cv. Nipponbare</strain>
    </source>
</reference>
<proteinExistence type="predicted"/>
<reference evidence="2" key="2">
    <citation type="journal article" date="2008" name="Nucleic Acids Res.">
        <title>The rice annotation project database (RAP-DB): 2008 update.</title>
        <authorList>
            <consortium name="The rice annotation project (RAP)"/>
        </authorList>
    </citation>
    <scope>GENOME REANNOTATION</scope>
    <source>
        <strain evidence="2">cv. Nipponbare</strain>
    </source>
</reference>
<evidence type="ECO:0000313" key="2">
    <source>
        <dbReference type="Proteomes" id="UP000000763"/>
    </source>
</evidence>